<proteinExistence type="predicted"/>
<accession>A0A1N6HZ91</accession>
<dbReference type="PROSITE" id="PS51257">
    <property type="entry name" value="PROKAR_LIPOPROTEIN"/>
    <property type="match status" value="1"/>
</dbReference>
<dbReference type="AlphaFoldDB" id="A0A1N6HZ91"/>
<evidence type="ECO:0000313" key="2">
    <source>
        <dbReference type="Proteomes" id="UP000184782"/>
    </source>
</evidence>
<dbReference type="OrthoDB" id="1248798at2"/>
<keyword evidence="2" id="KW-1185">Reference proteome</keyword>
<reference evidence="2" key="1">
    <citation type="submission" date="2016-12" db="EMBL/GenBank/DDBJ databases">
        <authorList>
            <person name="Varghese N."/>
            <person name="Submissions S."/>
        </authorList>
    </citation>
    <scope>NUCLEOTIDE SEQUENCE [LARGE SCALE GENOMIC DNA]</scope>
    <source>
        <strain evidence="2">DSM 16779</strain>
    </source>
</reference>
<organism evidence="1 2">
    <name type="scientific">Chryseobacterium scophthalmum</name>
    <dbReference type="NCBI Taxonomy" id="59733"/>
    <lineage>
        <taxon>Bacteria</taxon>
        <taxon>Pseudomonadati</taxon>
        <taxon>Bacteroidota</taxon>
        <taxon>Flavobacteriia</taxon>
        <taxon>Flavobacteriales</taxon>
        <taxon>Weeksellaceae</taxon>
        <taxon>Chryseobacterium group</taxon>
        <taxon>Chryseobacterium</taxon>
    </lineage>
</organism>
<dbReference type="STRING" id="59733.SAMN05421769_3023"/>
<protein>
    <recommendedName>
        <fullName evidence="3">Lipoprotein</fullName>
    </recommendedName>
</protein>
<evidence type="ECO:0000313" key="1">
    <source>
        <dbReference type="EMBL" id="SIO25070.1"/>
    </source>
</evidence>
<name>A0A1N6HZ91_9FLAO</name>
<gene>
    <name evidence="1" type="ORF">SAMN05421769_3023</name>
</gene>
<dbReference type="EMBL" id="FSRQ01000002">
    <property type="protein sequence ID" value="SIO25070.1"/>
    <property type="molecule type" value="Genomic_DNA"/>
</dbReference>
<evidence type="ECO:0008006" key="3">
    <source>
        <dbReference type="Google" id="ProtNLM"/>
    </source>
</evidence>
<dbReference type="Proteomes" id="UP000184782">
    <property type="component" value="Unassembled WGS sequence"/>
</dbReference>
<sequence length="184" mass="21380">MKKAVLVIVIFFTIISCKKQKEIPVLNSIFFNSELQNGYKSVLNNSSLNFKELKYTNVPKEFEPFTAYESSGEKNPYFKSEIKKLYVSLVPNDKTFSVTQLIEFNNTEDKYKEFDSLQKLLIPFAKDSSLFDKSPYKNIPKVEKHFQMKLKDEYGGGFIEIACSPPYNTFVIRYDTKTTLPLEK</sequence>
<dbReference type="RefSeq" id="WP_143747592.1">
    <property type="nucleotide sequence ID" value="NZ_FSRQ01000002.1"/>
</dbReference>